<feature type="binding site" evidence="3">
    <location>
        <begin position="8"/>
        <end position="15"/>
    </location>
    <ligand>
        <name>substrate</name>
    </ligand>
</feature>
<gene>
    <name evidence="4" type="primary">pspA</name>
    <name evidence="4" type="ORF">CLOACE_07220</name>
</gene>
<dbReference type="EMBL" id="LZFO01000007">
    <property type="protein sequence ID" value="OFI06928.1"/>
    <property type="molecule type" value="Genomic_DNA"/>
</dbReference>
<dbReference type="PANTHER" id="PTHR48100:SF1">
    <property type="entry name" value="HISTIDINE PHOSPHATASE FAMILY PROTEIN-RELATED"/>
    <property type="match status" value="1"/>
</dbReference>
<sequence>MITLYLVRHGETLWNVEGKMQGWNDSPLTEKGIRQAQKLGERLKNINFDVIYSSPIGRALKTAELVKGFKNTPLVLDDGLKEIKLGPWEGKSIQELKEEEPEQFNNFWHEPHLYYFQGAETFKDVRERTHKAIDSILSRNKDKKVLIVTHTIALKSIMSKFEHRPIKNLWAPPRIHQTSLTVVKIDDDNNCEIIKYADTSHLDEVKRDNITAV</sequence>
<evidence type="ECO:0000256" key="2">
    <source>
        <dbReference type="ARBA" id="ARBA00023235"/>
    </source>
</evidence>
<evidence type="ECO:0000313" key="5">
    <source>
        <dbReference type="Proteomes" id="UP000175744"/>
    </source>
</evidence>
<comment type="caution">
    <text evidence="4">The sequence shown here is derived from an EMBL/GenBank/DDBJ whole genome shotgun (WGS) entry which is preliminary data.</text>
</comment>
<dbReference type="CDD" id="cd07067">
    <property type="entry name" value="HP_PGM_like"/>
    <property type="match status" value="1"/>
</dbReference>
<dbReference type="Pfam" id="PF00300">
    <property type="entry name" value="His_Phos_1"/>
    <property type="match status" value="1"/>
</dbReference>
<dbReference type="PROSITE" id="PS00175">
    <property type="entry name" value="PG_MUTASE"/>
    <property type="match status" value="1"/>
</dbReference>
<dbReference type="RefSeq" id="WP_070109678.1">
    <property type="nucleotide sequence ID" value="NZ_LZFO01000007.1"/>
</dbReference>
<keyword evidence="2" id="KW-0413">Isomerase</keyword>
<feature type="binding site" evidence="3">
    <location>
        <position position="58"/>
    </location>
    <ligand>
        <name>substrate</name>
    </ligand>
</feature>
<evidence type="ECO:0000256" key="3">
    <source>
        <dbReference type="PIRSR" id="PIRSR613078-2"/>
    </source>
</evidence>
<dbReference type="InterPro" id="IPR001345">
    <property type="entry name" value="PG/BPGM_mutase_AS"/>
</dbReference>
<reference evidence="4 5" key="1">
    <citation type="submission" date="2016-06" db="EMBL/GenBank/DDBJ databases">
        <title>Genome sequence of Clostridium acetireducens DSM 10703.</title>
        <authorList>
            <person name="Poehlein A."/>
            <person name="Fluechter S."/>
            <person name="Duerre P."/>
            <person name="Daniel R."/>
        </authorList>
    </citation>
    <scope>NUCLEOTIDE SEQUENCE [LARGE SCALE GENOMIC DNA]</scope>
    <source>
        <strain evidence="4 5">DSM 10703</strain>
    </source>
</reference>
<dbReference type="STRING" id="1121290.CLAOCE_07220"/>
<evidence type="ECO:0000313" key="4">
    <source>
        <dbReference type="EMBL" id="OFI06928.1"/>
    </source>
</evidence>
<dbReference type="InterPro" id="IPR050275">
    <property type="entry name" value="PGM_Phosphatase"/>
</dbReference>
<dbReference type="AlphaFoldDB" id="A0A1E8F0J7"/>
<dbReference type="PATRIC" id="fig|1121290.3.peg.733"/>
<dbReference type="GO" id="GO:0005737">
    <property type="term" value="C:cytoplasm"/>
    <property type="evidence" value="ECO:0007669"/>
    <property type="project" value="TreeGrafter"/>
</dbReference>
<dbReference type="SMART" id="SM00855">
    <property type="entry name" value="PGAM"/>
    <property type="match status" value="1"/>
</dbReference>
<keyword evidence="4" id="KW-0378">Hydrolase</keyword>
<dbReference type="Gene3D" id="3.40.50.1240">
    <property type="entry name" value="Phosphoglycerate mutase-like"/>
    <property type="match status" value="1"/>
</dbReference>
<accession>A0A1E8F0J7</accession>
<evidence type="ECO:0000256" key="1">
    <source>
        <dbReference type="ARBA" id="ARBA00023152"/>
    </source>
</evidence>
<dbReference type="EC" id="3.1.3.3" evidence="4"/>
<dbReference type="Proteomes" id="UP000175744">
    <property type="component" value="Unassembled WGS sequence"/>
</dbReference>
<dbReference type="GO" id="GO:0016791">
    <property type="term" value="F:phosphatase activity"/>
    <property type="evidence" value="ECO:0007669"/>
    <property type="project" value="TreeGrafter"/>
</dbReference>
<organism evidence="4 5">
    <name type="scientific">Clostridium acetireducens DSM 10703</name>
    <dbReference type="NCBI Taxonomy" id="1121290"/>
    <lineage>
        <taxon>Bacteria</taxon>
        <taxon>Bacillati</taxon>
        <taxon>Bacillota</taxon>
        <taxon>Clostridia</taxon>
        <taxon>Eubacteriales</taxon>
        <taxon>Clostridiaceae</taxon>
        <taxon>Clostridium</taxon>
    </lineage>
</organism>
<dbReference type="PANTHER" id="PTHR48100">
    <property type="entry name" value="BROAD-SPECIFICITY PHOSPHATASE YOR283W-RELATED"/>
    <property type="match status" value="1"/>
</dbReference>
<protein>
    <submittedName>
        <fullName evidence="4">Phosphoserine phosphatase 1</fullName>
        <ecNumber evidence="4">3.1.3.3</ecNumber>
    </submittedName>
</protein>
<dbReference type="InterPro" id="IPR029033">
    <property type="entry name" value="His_PPase_superfam"/>
</dbReference>
<dbReference type="InterPro" id="IPR013078">
    <property type="entry name" value="His_Pase_superF_clade-1"/>
</dbReference>
<name>A0A1E8F0J7_9CLOT</name>
<dbReference type="OrthoDB" id="9781415at2"/>
<keyword evidence="1" id="KW-0324">Glycolysis</keyword>
<keyword evidence="5" id="KW-1185">Reference proteome</keyword>
<proteinExistence type="predicted"/>
<dbReference type="SUPFAM" id="SSF53254">
    <property type="entry name" value="Phosphoglycerate mutase-like"/>
    <property type="match status" value="1"/>
</dbReference>